<protein>
    <submittedName>
        <fullName evidence="1">Uncharacterized protein</fullName>
    </submittedName>
</protein>
<sequence length="123" mass="13250">MSEHTVRLHVSTGSARHDHALAERLAADLRALGVDAEREADLVRFTAHMSAVAEVVPEGADRVVPGRVRLTLGAEGGNDAAADSRAVVEELERRGLTARHEEVYSAEEEAAVARRLEELGYLG</sequence>
<evidence type="ECO:0000313" key="1">
    <source>
        <dbReference type="EMBL" id="QUX26941.1"/>
    </source>
</evidence>
<dbReference type="Proteomes" id="UP000678016">
    <property type="component" value="Chromosome"/>
</dbReference>
<accession>A0ABX8BXS8</accession>
<dbReference type="EMBL" id="CP074132">
    <property type="protein sequence ID" value="QUX26941.1"/>
    <property type="molecule type" value="Genomic_DNA"/>
</dbReference>
<evidence type="ECO:0000313" key="2">
    <source>
        <dbReference type="Proteomes" id="UP000678016"/>
    </source>
</evidence>
<gene>
    <name evidence="1" type="ORF">KGD83_16400</name>
</gene>
<proteinExistence type="predicted"/>
<name>A0ABX8BXS8_9ACTN</name>
<dbReference type="RefSeq" id="WP_212640029.1">
    <property type="nucleotide sequence ID" value="NZ_CP074132.1"/>
</dbReference>
<keyword evidence="2" id="KW-1185">Reference proteome</keyword>
<reference evidence="2" key="1">
    <citation type="submission" date="2021-05" db="EMBL/GenBank/DDBJ databases">
        <title>Direct Submission.</title>
        <authorList>
            <person name="Li K."/>
            <person name="Gao J."/>
        </authorList>
    </citation>
    <scope>NUCLEOTIDE SEQUENCE [LARGE SCALE GENOMIC DNA]</scope>
    <source>
        <strain evidence="2">HDS12</strain>
    </source>
</reference>
<organism evidence="1 2">
    <name type="scientific">Nocardiopsis akebiae</name>
    <dbReference type="NCBI Taxonomy" id="2831968"/>
    <lineage>
        <taxon>Bacteria</taxon>
        <taxon>Bacillati</taxon>
        <taxon>Actinomycetota</taxon>
        <taxon>Actinomycetes</taxon>
        <taxon>Streptosporangiales</taxon>
        <taxon>Nocardiopsidaceae</taxon>
        <taxon>Nocardiopsis</taxon>
    </lineage>
</organism>